<dbReference type="Gramene" id="Dexi3B01G0010060.1">
    <property type="protein sequence ID" value="Dexi3B01G0010060.1:cds"/>
    <property type="gene ID" value="Dexi3B01G0010060"/>
</dbReference>
<dbReference type="Pfam" id="PF03140">
    <property type="entry name" value="DUF247"/>
    <property type="match status" value="2"/>
</dbReference>
<organism evidence="1 2">
    <name type="scientific">Digitaria exilis</name>
    <dbReference type="NCBI Taxonomy" id="1010633"/>
    <lineage>
        <taxon>Eukaryota</taxon>
        <taxon>Viridiplantae</taxon>
        <taxon>Streptophyta</taxon>
        <taxon>Embryophyta</taxon>
        <taxon>Tracheophyta</taxon>
        <taxon>Spermatophyta</taxon>
        <taxon>Magnoliopsida</taxon>
        <taxon>Liliopsida</taxon>
        <taxon>Poales</taxon>
        <taxon>Poaceae</taxon>
        <taxon>PACMAD clade</taxon>
        <taxon>Panicoideae</taxon>
        <taxon>Panicodae</taxon>
        <taxon>Paniceae</taxon>
        <taxon>Anthephorinae</taxon>
        <taxon>Digitaria</taxon>
    </lineage>
</organism>
<comment type="caution">
    <text evidence="1">The sequence shown here is derived from an EMBL/GenBank/DDBJ whole genome shotgun (WGS) entry which is preliminary data.</text>
</comment>
<dbReference type="Proteomes" id="UP000636709">
    <property type="component" value="Unassembled WGS sequence"/>
</dbReference>
<evidence type="ECO:0000313" key="1">
    <source>
        <dbReference type="EMBL" id="KAF8725747.1"/>
    </source>
</evidence>
<dbReference type="InterPro" id="IPR004158">
    <property type="entry name" value="DUF247_pln"/>
</dbReference>
<dbReference type="EMBL" id="JACEFO010001653">
    <property type="protein sequence ID" value="KAF8725747.1"/>
    <property type="molecule type" value="Genomic_DNA"/>
</dbReference>
<evidence type="ECO:0000313" key="2">
    <source>
        <dbReference type="Proteomes" id="UP000636709"/>
    </source>
</evidence>
<protein>
    <submittedName>
        <fullName evidence="1">Uncharacterized protein</fullName>
    </submittedName>
</protein>
<keyword evidence="2" id="KW-1185">Reference proteome</keyword>
<dbReference type="AlphaFoldDB" id="A0A835F1L9"/>
<name>A0A835F1L9_9POAL</name>
<accession>A0A835F1L9</accession>
<sequence>MHGIRGVFGSPPQSAKPNLWRHHNFRGGEFSVLLHATGCGVRIHRLTFGDAAAGAAAEAGKQQKFDVAAAAASKALGDWCTVPKVVAIGPYHRYDGEHLKQAEEVKLVAVWHCMEKAGLEFRELYHAVVPVVAEIDARGLYDKDVMAGITEDAFLSMMFYCACFLVMYMVKKSGLPCNAELYDFFESTADSIAHDIMLLENQIPWPVVDVVMDKLKCFPLQKKFIARWKESCLQDRAGDEWHRVVWDEGYQPPHLLGLLRFYMVGGISSSSGDFALSELPDMGLARKWIILAKLSMPPLSLNDLRASQLVNMAALELCTTPNFFDDAAGIEDSAVCSYLLLLRMLMHREADVHELRKKGILQGAGLTDNQTLDLFTSLHSLRQGRCYAHVMVQIAAYKMVMPINFYAFIHKKKKTFLAWREGSLLTGTHPAALLSPPLSYVLMAMSGGARAQLKIQTELRSTQNSDRDELE</sequence>
<dbReference type="OrthoDB" id="676317at2759"/>
<proteinExistence type="predicted"/>
<dbReference type="PANTHER" id="PTHR31549">
    <property type="entry name" value="PROTEIN, PUTATIVE (DUF247)-RELATED-RELATED"/>
    <property type="match status" value="1"/>
</dbReference>
<reference evidence="1" key="1">
    <citation type="submission" date="2020-07" db="EMBL/GenBank/DDBJ databases">
        <title>Genome sequence and genetic diversity analysis of an under-domesticated orphan crop, white fonio (Digitaria exilis).</title>
        <authorList>
            <person name="Bennetzen J.L."/>
            <person name="Chen S."/>
            <person name="Ma X."/>
            <person name="Wang X."/>
            <person name="Yssel A.E.J."/>
            <person name="Chaluvadi S.R."/>
            <person name="Johnson M."/>
            <person name="Gangashetty P."/>
            <person name="Hamidou F."/>
            <person name="Sanogo M.D."/>
            <person name="Zwaenepoel A."/>
            <person name="Wallace J."/>
            <person name="Van De Peer Y."/>
            <person name="Van Deynze A."/>
        </authorList>
    </citation>
    <scope>NUCLEOTIDE SEQUENCE</scope>
    <source>
        <tissue evidence="1">Leaves</tissue>
    </source>
</reference>
<gene>
    <name evidence="1" type="ORF">HU200_020299</name>
</gene>
<dbReference type="PANTHER" id="PTHR31549:SF32">
    <property type="match status" value="1"/>
</dbReference>